<reference evidence="1 2" key="1">
    <citation type="journal article" date="2023" name="Proc. Natl. Acad. Sci. U.S.A.">
        <title>A global phylogenomic analysis of the shiitake genus Lentinula.</title>
        <authorList>
            <person name="Sierra-Patev S."/>
            <person name="Min B."/>
            <person name="Naranjo-Ortiz M."/>
            <person name="Looney B."/>
            <person name="Konkel Z."/>
            <person name="Slot J.C."/>
            <person name="Sakamoto Y."/>
            <person name="Steenwyk J.L."/>
            <person name="Rokas A."/>
            <person name="Carro J."/>
            <person name="Camarero S."/>
            <person name="Ferreira P."/>
            <person name="Molpeceres G."/>
            <person name="Ruiz-Duenas F.J."/>
            <person name="Serrano A."/>
            <person name="Henrissat B."/>
            <person name="Drula E."/>
            <person name="Hughes K.W."/>
            <person name="Mata J.L."/>
            <person name="Ishikawa N.K."/>
            <person name="Vargas-Isla R."/>
            <person name="Ushijima S."/>
            <person name="Smith C.A."/>
            <person name="Donoghue J."/>
            <person name="Ahrendt S."/>
            <person name="Andreopoulos W."/>
            <person name="He G."/>
            <person name="LaButti K."/>
            <person name="Lipzen A."/>
            <person name="Ng V."/>
            <person name="Riley R."/>
            <person name="Sandor L."/>
            <person name="Barry K."/>
            <person name="Martinez A.T."/>
            <person name="Xiao Y."/>
            <person name="Gibbons J.G."/>
            <person name="Terashima K."/>
            <person name="Grigoriev I.V."/>
            <person name="Hibbett D."/>
        </authorList>
    </citation>
    <scope>NUCLEOTIDE SEQUENCE [LARGE SCALE GENOMIC DNA]</scope>
    <source>
        <strain evidence="1 2">TFB7810</strain>
    </source>
</reference>
<dbReference type="GO" id="GO:0008757">
    <property type="term" value="F:S-adenosylmethionine-dependent methyltransferase activity"/>
    <property type="evidence" value="ECO:0007669"/>
    <property type="project" value="UniProtKB-ARBA"/>
</dbReference>
<dbReference type="GO" id="GO:0005737">
    <property type="term" value="C:cytoplasm"/>
    <property type="evidence" value="ECO:0007669"/>
    <property type="project" value="TreeGrafter"/>
</dbReference>
<evidence type="ECO:0000313" key="1">
    <source>
        <dbReference type="EMBL" id="KAJ3743595.1"/>
    </source>
</evidence>
<proteinExistence type="predicted"/>
<gene>
    <name evidence="1" type="ORF">DFH05DRAFT_1535884</name>
</gene>
<keyword evidence="1" id="KW-0808">Transferase</keyword>
<dbReference type="PANTHER" id="PTHR14614:SF104">
    <property type="entry name" value="N-METHYLTRANSFERASE, PUTATIVE (AFU_ORTHOLOGUE AFUA_1G17750)-RELATED"/>
    <property type="match status" value="1"/>
</dbReference>
<dbReference type="SUPFAM" id="SSF53335">
    <property type="entry name" value="S-adenosyl-L-methionine-dependent methyltransferases"/>
    <property type="match status" value="1"/>
</dbReference>
<dbReference type="EMBL" id="JANVFU010000008">
    <property type="protein sequence ID" value="KAJ3743595.1"/>
    <property type="molecule type" value="Genomic_DNA"/>
</dbReference>
<dbReference type="GO" id="GO:0032259">
    <property type="term" value="P:methylation"/>
    <property type="evidence" value="ECO:0007669"/>
    <property type="project" value="UniProtKB-KW"/>
</dbReference>
<keyword evidence="2" id="KW-1185">Reference proteome</keyword>
<name>A0A9W8NYZ7_9AGAR</name>
<keyword evidence="1" id="KW-0489">Methyltransferase</keyword>
<dbReference type="Gene3D" id="3.40.50.150">
    <property type="entry name" value="Vaccinia Virus protein VP39"/>
    <property type="match status" value="1"/>
</dbReference>
<comment type="caution">
    <text evidence="1">The sequence shown here is derived from an EMBL/GenBank/DDBJ whole genome shotgun (WGS) entry which is preliminary data.</text>
</comment>
<organism evidence="1 2">
    <name type="scientific">Lentinula detonsa</name>
    <dbReference type="NCBI Taxonomy" id="2804962"/>
    <lineage>
        <taxon>Eukaryota</taxon>
        <taxon>Fungi</taxon>
        <taxon>Dikarya</taxon>
        <taxon>Basidiomycota</taxon>
        <taxon>Agaricomycotina</taxon>
        <taxon>Agaricomycetes</taxon>
        <taxon>Agaricomycetidae</taxon>
        <taxon>Agaricales</taxon>
        <taxon>Marasmiineae</taxon>
        <taxon>Omphalotaceae</taxon>
        <taxon>Lentinula</taxon>
    </lineage>
</organism>
<sequence>MSAEGVMTPDTSLDPEDILNSSLETLYDYRPITLSSTGSVFTYVFNSKDSVLTVTLLTPDTHASNWSLHASSIWASSQYLVDHLNDLHLESHIAVSSQEKVRLLELGAGAGLPGIVIAKCHPDISVTVSDYPDEQLMQTLSKNIEINRASSNCCAKAYAWGTDPGVLLPFPDTNQTPRLFDVIIAADTLWNSDLHVIFIDSLKKTLRRASGSRVHLIAGLHTGRYTLQSFLDAVSQAGFEIDFIEERECSGARKREWDVSRAEQEDEKERRNWLLWFVLKWSSVG</sequence>
<accession>A0A9W8NYZ7</accession>
<dbReference type="CDD" id="cd02440">
    <property type="entry name" value="AdoMet_MTases"/>
    <property type="match status" value="1"/>
</dbReference>
<dbReference type="InterPro" id="IPR029063">
    <property type="entry name" value="SAM-dependent_MTases_sf"/>
</dbReference>
<dbReference type="Proteomes" id="UP001142393">
    <property type="component" value="Unassembled WGS sequence"/>
</dbReference>
<dbReference type="Pfam" id="PF10294">
    <property type="entry name" value="Methyltransf_16"/>
    <property type="match status" value="1"/>
</dbReference>
<evidence type="ECO:0000313" key="2">
    <source>
        <dbReference type="Proteomes" id="UP001142393"/>
    </source>
</evidence>
<dbReference type="PANTHER" id="PTHR14614">
    <property type="entry name" value="HEPATOCELLULAR CARCINOMA-ASSOCIATED ANTIGEN"/>
    <property type="match status" value="1"/>
</dbReference>
<dbReference type="InterPro" id="IPR019410">
    <property type="entry name" value="Methyltransf_16"/>
</dbReference>
<dbReference type="AlphaFoldDB" id="A0A9W8NYZ7"/>
<protein>
    <submittedName>
        <fullName evidence="1">Methyltransferase-domain-containing protein</fullName>
    </submittedName>
</protein>